<dbReference type="GO" id="GO:0046872">
    <property type="term" value="F:metal ion binding"/>
    <property type="evidence" value="ECO:0007669"/>
    <property type="project" value="UniProtKB-KW"/>
</dbReference>
<organism evidence="4 5">
    <name type="scientific">Texcoconibacillus texcoconensis</name>
    <dbReference type="NCBI Taxonomy" id="1095777"/>
    <lineage>
        <taxon>Bacteria</taxon>
        <taxon>Bacillati</taxon>
        <taxon>Bacillota</taxon>
        <taxon>Bacilli</taxon>
        <taxon>Bacillales</taxon>
        <taxon>Bacillaceae</taxon>
        <taxon>Texcoconibacillus</taxon>
    </lineage>
</organism>
<evidence type="ECO:0000256" key="2">
    <source>
        <dbReference type="RuleBase" id="RU362039"/>
    </source>
</evidence>
<comment type="caution">
    <text evidence="4">The sequence shown here is derived from an EMBL/GenBank/DDBJ whole genome shotgun (WGS) entry which is preliminary data.</text>
</comment>
<reference evidence="4 5" key="1">
    <citation type="submission" date="2020-08" db="EMBL/GenBank/DDBJ databases">
        <title>Genomic Encyclopedia of Type Strains, Phase IV (KMG-IV): sequencing the most valuable type-strain genomes for metagenomic binning, comparative biology and taxonomic classification.</title>
        <authorList>
            <person name="Goeker M."/>
        </authorList>
    </citation>
    <scope>NUCLEOTIDE SEQUENCE [LARGE SCALE GENOMIC DNA]</scope>
    <source>
        <strain evidence="4 5">DSM 24696</strain>
    </source>
</reference>
<dbReference type="NCBIfam" id="TIGR00040">
    <property type="entry name" value="yfcE"/>
    <property type="match status" value="1"/>
</dbReference>
<sequence>MRILITSDSHGWQEPLAKVIDRHESEVDGVIHCGDSELSEDAKELKNVFVVQGNCDFQANFPKEIVDDIQGVRFLAVHGHLHQVKTSPMPLAYRGEEVSANVVCFGHTHVPTAFEEKGMLFINPGSLRLPRSVSVATYVILTIDESGSRDVSYYTLEGDRVDALSQTF</sequence>
<evidence type="ECO:0000313" key="5">
    <source>
        <dbReference type="Proteomes" id="UP000551878"/>
    </source>
</evidence>
<feature type="domain" description="Calcineurin-like phosphoesterase" evidence="3">
    <location>
        <begin position="1"/>
        <end position="145"/>
    </location>
</feature>
<evidence type="ECO:0000256" key="1">
    <source>
        <dbReference type="ARBA" id="ARBA00008950"/>
    </source>
</evidence>
<dbReference type="SUPFAM" id="SSF56300">
    <property type="entry name" value="Metallo-dependent phosphatases"/>
    <property type="match status" value="1"/>
</dbReference>
<dbReference type="GO" id="GO:0016787">
    <property type="term" value="F:hydrolase activity"/>
    <property type="evidence" value="ECO:0007669"/>
    <property type="project" value="UniProtKB-UniRule"/>
</dbReference>
<dbReference type="InterPro" id="IPR000979">
    <property type="entry name" value="Phosphodiesterase_MJ0936/Vps29"/>
</dbReference>
<dbReference type="InterPro" id="IPR029052">
    <property type="entry name" value="Metallo-depent_PP-like"/>
</dbReference>
<dbReference type="EMBL" id="JACHHB010000003">
    <property type="protein sequence ID" value="MBB5172659.1"/>
    <property type="molecule type" value="Genomic_DNA"/>
</dbReference>
<dbReference type="Pfam" id="PF12850">
    <property type="entry name" value="Metallophos_2"/>
    <property type="match status" value="1"/>
</dbReference>
<evidence type="ECO:0000259" key="3">
    <source>
        <dbReference type="Pfam" id="PF12850"/>
    </source>
</evidence>
<dbReference type="InterPro" id="IPR024654">
    <property type="entry name" value="Calcineurin-like_PHP_lpxH"/>
</dbReference>
<dbReference type="EC" id="3.1.4.-" evidence="2"/>
<protein>
    <recommendedName>
        <fullName evidence="2">Phosphoesterase</fullName>
        <ecNumber evidence="2">3.1.4.-</ecNumber>
    </recommendedName>
</protein>
<evidence type="ECO:0000313" key="4">
    <source>
        <dbReference type="EMBL" id="MBB5172659.1"/>
    </source>
</evidence>
<dbReference type="Gene3D" id="3.60.21.10">
    <property type="match status" value="1"/>
</dbReference>
<comment type="similarity">
    <text evidence="1 2">Belongs to the metallophosphoesterase superfamily. YfcE family.</text>
</comment>
<name>A0A840QMQ8_9BACI</name>
<dbReference type="PANTHER" id="PTHR11124">
    <property type="entry name" value="VACUOLAR SORTING PROTEIN VPS29"/>
    <property type="match status" value="1"/>
</dbReference>
<keyword evidence="5" id="KW-1185">Reference proteome</keyword>
<dbReference type="AlphaFoldDB" id="A0A840QMQ8"/>
<gene>
    <name evidence="4" type="ORF">HNQ41_000803</name>
</gene>
<proteinExistence type="inferred from homology"/>
<dbReference type="RefSeq" id="WP_184663128.1">
    <property type="nucleotide sequence ID" value="NZ_JACHHB010000003.1"/>
</dbReference>
<dbReference type="Proteomes" id="UP000551878">
    <property type="component" value="Unassembled WGS sequence"/>
</dbReference>
<accession>A0A840QMQ8</accession>
<keyword evidence="2" id="KW-0479">Metal-binding</keyword>
<comment type="cofactor">
    <cofactor evidence="2">
        <name>a divalent metal cation</name>
        <dbReference type="ChEBI" id="CHEBI:60240"/>
    </cofactor>
</comment>